<reference evidence="11 12" key="1">
    <citation type="submission" date="2019-06" db="EMBL/GenBank/DDBJ databases">
        <title>Whole genome shotgun sequence of Gluconobacter roseus NBRC 3990.</title>
        <authorList>
            <person name="Hosoyama A."/>
            <person name="Uohara A."/>
            <person name="Ohji S."/>
            <person name="Ichikawa N."/>
        </authorList>
    </citation>
    <scope>NUCLEOTIDE SEQUENCE [LARGE SCALE GENOMIC DNA]</scope>
    <source>
        <strain evidence="11 12">NBRC 3990</strain>
    </source>
</reference>
<comment type="similarity">
    <text evidence="3">Belongs to the nicotinamide ribonucleoside (NR) uptake permease (TC 4.B.1) family.</text>
</comment>
<evidence type="ECO:0000313" key="11">
    <source>
        <dbReference type="EMBL" id="GEB04406.1"/>
    </source>
</evidence>
<keyword evidence="7 10" id="KW-0812">Transmembrane</keyword>
<keyword evidence="8 10" id="KW-1133">Transmembrane helix</keyword>
<dbReference type="EMBL" id="BJLY01000003">
    <property type="protein sequence ID" value="GEB04406.1"/>
    <property type="molecule type" value="Genomic_DNA"/>
</dbReference>
<proteinExistence type="inferred from homology"/>
<evidence type="ECO:0000256" key="6">
    <source>
        <dbReference type="ARBA" id="ARBA00022475"/>
    </source>
</evidence>
<keyword evidence="12" id="KW-1185">Reference proteome</keyword>
<evidence type="ECO:0000256" key="7">
    <source>
        <dbReference type="ARBA" id="ARBA00022692"/>
    </source>
</evidence>
<evidence type="ECO:0000256" key="9">
    <source>
        <dbReference type="ARBA" id="ARBA00023136"/>
    </source>
</evidence>
<dbReference type="Pfam" id="PF04973">
    <property type="entry name" value="NMN_transporter"/>
    <property type="match status" value="1"/>
</dbReference>
<evidence type="ECO:0000256" key="10">
    <source>
        <dbReference type="SAM" id="Phobius"/>
    </source>
</evidence>
<dbReference type="STRING" id="586239.AD943_12830"/>
<sequence length="193" mass="21729">MSLIEILGAVLSALAVWLTSRRSMICWPVSLAAAGLYCWIFLQAHLYADAGLQIAFSLYVIYGWQHWRQMEKHDGRIRVRRPTNRTLVNGMLCGAAGSAVWAFVLARFTNDPTPVTDATLTAYSIVAQCWDTMRYRETWLLWIVVDSAYVALFISRSLYPTAILYAGFVLLATNGYRLWKPDTSARPSSVLPS</sequence>
<keyword evidence="9 10" id="KW-0472">Membrane</keyword>
<organism evidence="11 12">
    <name type="scientific">Gluconobacter roseus NBRC 3990</name>
    <dbReference type="NCBI Taxonomy" id="1307950"/>
    <lineage>
        <taxon>Bacteria</taxon>
        <taxon>Pseudomonadati</taxon>
        <taxon>Pseudomonadota</taxon>
        <taxon>Alphaproteobacteria</taxon>
        <taxon>Acetobacterales</taxon>
        <taxon>Acetobacteraceae</taxon>
        <taxon>Gluconobacter</taxon>
    </lineage>
</organism>
<name>A0A4Y3M915_9PROT</name>
<comment type="caution">
    <text evidence="11">The sequence shown here is derived from an EMBL/GenBank/DDBJ whole genome shotgun (WGS) entry which is preliminary data.</text>
</comment>
<evidence type="ECO:0000256" key="3">
    <source>
        <dbReference type="ARBA" id="ARBA00006669"/>
    </source>
</evidence>
<keyword evidence="6" id="KW-1003">Cell membrane</keyword>
<comment type="subcellular location">
    <subcellularLocation>
        <location evidence="2">Cell membrane</location>
        <topology evidence="2">Multi-pass membrane protein</topology>
    </subcellularLocation>
</comment>
<dbReference type="GO" id="GO:0005886">
    <property type="term" value="C:plasma membrane"/>
    <property type="evidence" value="ECO:0007669"/>
    <property type="project" value="UniProtKB-SubCell"/>
</dbReference>
<dbReference type="NCBIfam" id="TIGR01528">
    <property type="entry name" value="NMN_trans_PnuC"/>
    <property type="match status" value="1"/>
</dbReference>
<dbReference type="Proteomes" id="UP000320772">
    <property type="component" value="Unassembled WGS sequence"/>
</dbReference>
<comment type="function">
    <text evidence="1">Required for nicotinamide riboside transport across the inner membrane.</text>
</comment>
<accession>A0A4Y3M915</accession>
<evidence type="ECO:0000256" key="5">
    <source>
        <dbReference type="ARBA" id="ARBA00022448"/>
    </source>
</evidence>
<keyword evidence="5" id="KW-0813">Transport</keyword>
<dbReference type="InterPro" id="IPR006419">
    <property type="entry name" value="NMN_transpt_PnuC"/>
</dbReference>
<evidence type="ECO:0000256" key="1">
    <source>
        <dbReference type="ARBA" id="ARBA00002672"/>
    </source>
</evidence>
<evidence type="ECO:0000256" key="2">
    <source>
        <dbReference type="ARBA" id="ARBA00004651"/>
    </source>
</evidence>
<evidence type="ECO:0000313" key="12">
    <source>
        <dbReference type="Proteomes" id="UP000320772"/>
    </source>
</evidence>
<feature type="transmembrane region" description="Helical" evidence="10">
    <location>
        <begin position="86"/>
        <end position="106"/>
    </location>
</feature>
<feature type="transmembrane region" description="Helical" evidence="10">
    <location>
        <begin position="44"/>
        <end position="65"/>
    </location>
</feature>
<evidence type="ECO:0000256" key="4">
    <source>
        <dbReference type="ARBA" id="ARBA00017522"/>
    </source>
</evidence>
<dbReference type="AlphaFoldDB" id="A0A4Y3M915"/>
<protein>
    <recommendedName>
        <fullName evidence="4">Nicotinamide riboside transporter PnuC</fullName>
    </recommendedName>
</protein>
<gene>
    <name evidence="11" type="ORF">GRO01_19820</name>
</gene>
<dbReference type="PANTHER" id="PTHR36122:SF2">
    <property type="entry name" value="NICOTINAMIDE RIBOSIDE TRANSPORTER PNUC"/>
    <property type="match status" value="1"/>
</dbReference>
<evidence type="ECO:0000256" key="8">
    <source>
        <dbReference type="ARBA" id="ARBA00022989"/>
    </source>
</evidence>
<dbReference type="GO" id="GO:0034257">
    <property type="term" value="F:nicotinamide riboside transmembrane transporter activity"/>
    <property type="evidence" value="ECO:0007669"/>
    <property type="project" value="InterPro"/>
</dbReference>
<dbReference type="RefSeq" id="WP_062511303.1">
    <property type="nucleotide sequence ID" value="NZ_BAQZ01000047.1"/>
</dbReference>
<dbReference type="PANTHER" id="PTHR36122">
    <property type="entry name" value="NICOTINAMIDE RIBOSIDE TRANSPORTER PNUC"/>
    <property type="match status" value="1"/>
</dbReference>